<gene>
    <name evidence="2" type="ORF">Cvel_22807</name>
</gene>
<feature type="compositionally biased region" description="Low complexity" evidence="1">
    <location>
        <begin position="159"/>
        <end position="183"/>
    </location>
</feature>
<organism evidence="2">
    <name type="scientific">Chromera velia CCMP2878</name>
    <dbReference type="NCBI Taxonomy" id="1169474"/>
    <lineage>
        <taxon>Eukaryota</taxon>
        <taxon>Sar</taxon>
        <taxon>Alveolata</taxon>
        <taxon>Colpodellida</taxon>
        <taxon>Chromeraceae</taxon>
        <taxon>Chromera</taxon>
    </lineage>
</organism>
<dbReference type="AlphaFoldDB" id="A0A0G4GPG8"/>
<feature type="non-terminal residue" evidence="2">
    <location>
        <position position="1"/>
    </location>
</feature>
<dbReference type="VEuPathDB" id="CryptoDB:Cvel_22807"/>
<reference evidence="2" key="1">
    <citation type="submission" date="2014-11" db="EMBL/GenBank/DDBJ databases">
        <authorList>
            <person name="Otto D Thomas"/>
            <person name="Naeem Raeece"/>
        </authorList>
    </citation>
    <scope>NUCLEOTIDE SEQUENCE</scope>
</reference>
<proteinExistence type="predicted"/>
<feature type="compositionally biased region" description="Pro residues" evidence="1">
    <location>
        <begin position="115"/>
        <end position="128"/>
    </location>
</feature>
<accession>A0A0G4GPG8</accession>
<feature type="region of interest" description="Disordered" evidence="1">
    <location>
        <begin position="1"/>
        <end position="195"/>
    </location>
</feature>
<name>A0A0G4GPG8_9ALVE</name>
<feature type="compositionally biased region" description="Low complexity" evidence="1">
    <location>
        <begin position="129"/>
        <end position="148"/>
    </location>
</feature>
<feature type="compositionally biased region" description="Gly residues" evidence="1">
    <location>
        <begin position="1"/>
        <end position="16"/>
    </location>
</feature>
<sequence>GGEGGGGRGGWAGGSDVGKDAGEASVHSRGLHAPYRSFRAQREALKSAKERDLSRRAPFLFPTQEEPPPFVSMMETGLVRDAASERANDSEGVAAVSFLQRRAEMSPPQGFPWGNVPPAPQAQPPPPQFMQQQQTQTQTQQIQPQADPMGPPGQPQPLPNQQASLQAGPQGQQAGGMQASWAAPTGTFFAPPGMSMTQDDRNALAKAVMAAQELHKSLDYSLNSFRSALTSAESQLEAGDRYQAAAEKIVTDAGQSLQGEIKEALRPLVFVPEGASLQMKVFSIPPWSPHPDVEVVDHSNQQVRALPQPGPSFIVVEKTNEASSTAPSAGAGGGQVYVCSRDGAPASLVCDRAHSRMPSLPVEVQTDKDSGKPVLWTNDKDFAWLEPVHLF</sequence>
<dbReference type="EMBL" id="CDMZ01001417">
    <property type="protein sequence ID" value="CEM32254.1"/>
    <property type="molecule type" value="Genomic_DNA"/>
</dbReference>
<protein>
    <submittedName>
        <fullName evidence="2">Uncharacterized protein</fullName>
    </submittedName>
</protein>
<feature type="compositionally biased region" description="Basic and acidic residues" evidence="1">
    <location>
        <begin position="40"/>
        <end position="55"/>
    </location>
</feature>
<feature type="compositionally biased region" description="Pro residues" evidence="1">
    <location>
        <begin position="149"/>
        <end position="158"/>
    </location>
</feature>
<evidence type="ECO:0000256" key="1">
    <source>
        <dbReference type="SAM" id="MobiDB-lite"/>
    </source>
</evidence>
<evidence type="ECO:0000313" key="2">
    <source>
        <dbReference type="EMBL" id="CEM32254.1"/>
    </source>
</evidence>